<name>A0A839A2T4_9LACT</name>
<keyword evidence="3" id="KW-1185">Reference proteome</keyword>
<feature type="chain" id="PRO_5032503069" evidence="1">
    <location>
        <begin position="26"/>
        <end position="390"/>
    </location>
</feature>
<dbReference type="RefSeq" id="WP_218930049.1">
    <property type="nucleotide sequence ID" value="NZ_JACAOA010000001.1"/>
</dbReference>
<keyword evidence="1" id="KW-0732">Signal</keyword>
<sequence>MRQLKKLLLSLSLISLIFPIQLVQASEDEEIQEELVLREEVDQDFKQVLDKLEASDNYKIALRYMNVDSNKLLAEGEIIADSISGDARLTFDIYEYGQDDTQSVSTYDIVSYREFSLAYINTINLLTDTGFFEQRYFPKNIQNKLNEYNDYYIAINQDELGSINMNDELIDNLLYFPDLSQVEDISTNNIYQLNDSTIIDMERLEIPRGFYQNSGSFSLNYSLNVDINESDNRHISYDVIPNQQFNITENSRGLTFQSTLSSQITDDLIFSRRMDNQELPEDYQWKSNISTNHVTDKLTKATISINPEVGSYNATLTGLYEQFVLNIFSNKTADIESFNYRLELSMTPTEEKIPEINELNKMTMSEFSYLMESVLTAENQRYDNDTQLLN</sequence>
<proteinExistence type="predicted"/>
<dbReference type="Proteomes" id="UP000571018">
    <property type="component" value="Unassembled WGS sequence"/>
</dbReference>
<dbReference type="EMBL" id="JACAOA010000001">
    <property type="protein sequence ID" value="MBA5728317.1"/>
    <property type="molecule type" value="Genomic_DNA"/>
</dbReference>
<dbReference type="AlphaFoldDB" id="A0A839A2T4"/>
<organism evidence="2 3">
    <name type="scientific">Ruoffia halotolerans</name>
    <dbReference type="NCBI Taxonomy" id="2748684"/>
    <lineage>
        <taxon>Bacteria</taxon>
        <taxon>Bacillati</taxon>
        <taxon>Bacillota</taxon>
        <taxon>Bacilli</taxon>
        <taxon>Lactobacillales</taxon>
        <taxon>Aerococcaceae</taxon>
        <taxon>Ruoffia</taxon>
    </lineage>
</organism>
<gene>
    <name evidence="2" type="ORF">HW423_00750</name>
</gene>
<comment type="caution">
    <text evidence="2">The sequence shown here is derived from an EMBL/GenBank/DDBJ whole genome shotgun (WGS) entry which is preliminary data.</text>
</comment>
<evidence type="ECO:0000313" key="3">
    <source>
        <dbReference type="Proteomes" id="UP000571018"/>
    </source>
</evidence>
<evidence type="ECO:0000256" key="1">
    <source>
        <dbReference type="SAM" id="SignalP"/>
    </source>
</evidence>
<evidence type="ECO:0000313" key="2">
    <source>
        <dbReference type="EMBL" id="MBA5728317.1"/>
    </source>
</evidence>
<reference evidence="2 3" key="1">
    <citation type="submission" date="2020-06" db="EMBL/GenBank/DDBJ databases">
        <title>Reclassification of Facklamia ignava, Facklamia soureckii and Facklami tabacinasalis as Falseniella iganva gen. nov., comb. nov., Hutsoniella ignava gen. nov., comb. nov., and Ruoffia tabacinasalis gen. nov., comb. nov and description of Ruoffia haltotolerans sp. nov., isolated from hypersaline Inland Sea of Qatar.</title>
        <authorList>
            <person name="Fotedar R."/>
            <person name="Sankaranarayanan K."/>
            <person name="Lawson P."/>
            <person name="Caldwell M."/>
            <person name="Zeyara A."/>
            <person name="Al Malki A."/>
            <person name="Ali M."/>
        </authorList>
    </citation>
    <scope>NUCLEOTIDE SEQUENCE [LARGE SCALE GENOMIC DNA]</scope>
    <source>
        <strain evidence="2 3">INB8</strain>
    </source>
</reference>
<accession>A0A839A2T4</accession>
<feature type="signal peptide" evidence="1">
    <location>
        <begin position="1"/>
        <end position="25"/>
    </location>
</feature>
<protein>
    <submittedName>
        <fullName evidence="2">Uncharacterized protein</fullName>
    </submittedName>
</protein>